<dbReference type="KEGG" id="pry:Prubr_03620"/>
<proteinExistence type="predicted"/>
<dbReference type="EMBL" id="AP023359">
    <property type="protein sequence ID" value="BCJ63341.1"/>
    <property type="molecule type" value="Genomic_DNA"/>
</dbReference>
<reference evidence="2" key="1">
    <citation type="submission" date="2020-08" db="EMBL/GenBank/DDBJ databases">
        <title>Whole genome shotgun sequence of Polymorphospora rubra NBRC 101157.</title>
        <authorList>
            <person name="Komaki H."/>
            <person name="Tamura T."/>
        </authorList>
    </citation>
    <scope>NUCLEOTIDE SEQUENCE</scope>
    <source>
        <strain evidence="2">NBRC 101157</strain>
    </source>
</reference>
<accession>A0A810MQJ6</accession>
<keyword evidence="3" id="KW-1185">Reference proteome</keyword>
<keyword evidence="1" id="KW-0812">Transmembrane</keyword>
<dbReference type="Proteomes" id="UP000680866">
    <property type="component" value="Chromosome"/>
</dbReference>
<keyword evidence="1" id="KW-1133">Transmembrane helix</keyword>
<feature type="transmembrane region" description="Helical" evidence="1">
    <location>
        <begin position="32"/>
        <end position="52"/>
    </location>
</feature>
<dbReference type="AlphaFoldDB" id="A0A810MQJ6"/>
<protein>
    <submittedName>
        <fullName evidence="2">Uncharacterized protein</fullName>
    </submittedName>
</protein>
<gene>
    <name evidence="2" type="ORF">Prubr_03620</name>
</gene>
<evidence type="ECO:0000313" key="2">
    <source>
        <dbReference type="EMBL" id="BCJ63341.1"/>
    </source>
</evidence>
<keyword evidence="1" id="KW-0472">Membrane</keyword>
<dbReference type="RefSeq" id="WP_212820950.1">
    <property type="nucleotide sequence ID" value="NZ_AP023359.1"/>
</dbReference>
<evidence type="ECO:0000256" key="1">
    <source>
        <dbReference type="SAM" id="Phobius"/>
    </source>
</evidence>
<organism evidence="2 3">
    <name type="scientific">Polymorphospora rubra</name>
    <dbReference type="NCBI Taxonomy" id="338584"/>
    <lineage>
        <taxon>Bacteria</taxon>
        <taxon>Bacillati</taxon>
        <taxon>Actinomycetota</taxon>
        <taxon>Actinomycetes</taxon>
        <taxon>Micromonosporales</taxon>
        <taxon>Micromonosporaceae</taxon>
        <taxon>Polymorphospora</taxon>
    </lineage>
</organism>
<name>A0A810MQJ6_9ACTN</name>
<evidence type="ECO:0000313" key="3">
    <source>
        <dbReference type="Proteomes" id="UP000680866"/>
    </source>
</evidence>
<sequence length="56" mass="5441">MGAAIPILLLALAGILVGGAWSMYRQGAGRGAVGLVAVLALLAAAGGVLWLLPGDN</sequence>